<dbReference type="RefSeq" id="WP_220301882.1">
    <property type="nucleotide sequence ID" value="NZ_JAEUAW010000015.1"/>
</dbReference>
<evidence type="ECO:0000313" key="2">
    <source>
        <dbReference type="Proteomes" id="UP001196843"/>
    </source>
</evidence>
<sequence length="80" mass="8764">MTNRASHALPEPADFAEVALAKLYPRGPVPWAWLERETGVDAETLKSQLERPALLRLETARRIATALDLSVWGTTPAAVV</sequence>
<accession>A0ABS7HS45</accession>
<comment type="caution">
    <text evidence="1">The sequence shown here is derived from an EMBL/GenBank/DDBJ whole genome shotgun (WGS) entry which is preliminary data.</text>
</comment>
<protein>
    <recommendedName>
        <fullName evidence="3">Transcriptional regulator</fullName>
    </recommendedName>
</protein>
<proteinExistence type="predicted"/>
<organism evidence="1 2">
    <name type="scientific">Microbacterium jejuense</name>
    <dbReference type="NCBI Taxonomy" id="1263637"/>
    <lineage>
        <taxon>Bacteria</taxon>
        <taxon>Bacillati</taxon>
        <taxon>Actinomycetota</taxon>
        <taxon>Actinomycetes</taxon>
        <taxon>Micrococcales</taxon>
        <taxon>Microbacteriaceae</taxon>
        <taxon>Microbacterium</taxon>
    </lineage>
</organism>
<dbReference type="EMBL" id="JAEUAW010000015">
    <property type="protein sequence ID" value="MBW9095170.1"/>
    <property type="molecule type" value="Genomic_DNA"/>
</dbReference>
<evidence type="ECO:0000313" key="1">
    <source>
        <dbReference type="EMBL" id="MBW9095170.1"/>
    </source>
</evidence>
<name>A0ABS7HS45_9MICO</name>
<dbReference type="Proteomes" id="UP001196843">
    <property type="component" value="Unassembled WGS sequence"/>
</dbReference>
<reference evidence="1 2" key="1">
    <citation type="journal article" date="2021" name="MBio">
        <title>Poor Competitiveness of Bradyrhizobium in Pigeon Pea Root Colonization in Indian Soils.</title>
        <authorList>
            <person name="Chalasani D."/>
            <person name="Basu A."/>
            <person name="Pullabhotla S.V.S.R.N."/>
            <person name="Jorrin B."/>
            <person name="Neal A.L."/>
            <person name="Poole P.S."/>
            <person name="Podile A.R."/>
            <person name="Tkacz A."/>
        </authorList>
    </citation>
    <scope>NUCLEOTIDE SEQUENCE [LARGE SCALE GENOMIC DNA]</scope>
    <source>
        <strain evidence="1 2">HU14</strain>
    </source>
</reference>
<gene>
    <name evidence="1" type="ORF">JNB62_15900</name>
</gene>
<evidence type="ECO:0008006" key="3">
    <source>
        <dbReference type="Google" id="ProtNLM"/>
    </source>
</evidence>
<keyword evidence="2" id="KW-1185">Reference proteome</keyword>